<geneLocation type="mitochondrion" evidence="12"/>
<dbReference type="InterPro" id="IPR027417">
    <property type="entry name" value="P-loop_NTPase"/>
</dbReference>
<evidence type="ECO:0000256" key="8">
    <source>
        <dbReference type="ARBA" id="ARBA00023136"/>
    </source>
</evidence>
<dbReference type="SMART" id="SM00382">
    <property type="entry name" value="AAA"/>
    <property type="match status" value="1"/>
</dbReference>
<dbReference type="GO" id="GO:0016020">
    <property type="term" value="C:membrane"/>
    <property type="evidence" value="ECO:0007669"/>
    <property type="project" value="UniProtKB-SubCell"/>
</dbReference>
<keyword evidence="5" id="KW-0547">Nucleotide-binding</keyword>
<dbReference type="Proteomes" id="UP000290189">
    <property type="component" value="Unassembled WGS sequence"/>
</dbReference>
<feature type="domain" description="ABC transporter" evidence="10">
    <location>
        <begin position="25"/>
        <end position="261"/>
    </location>
</feature>
<evidence type="ECO:0000256" key="7">
    <source>
        <dbReference type="ARBA" id="ARBA00022989"/>
    </source>
</evidence>
<accession>A0A0G4IJR3</accession>
<feature type="transmembrane region" description="Helical" evidence="9">
    <location>
        <begin position="427"/>
        <end position="449"/>
    </location>
</feature>
<keyword evidence="8 9" id="KW-0472">Membrane</keyword>
<evidence type="ECO:0000256" key="4">
    <source>
        <dbReference type="ARBA" id="ARBA00022692"/>
    </source>
</evidence>
<dbReference type="PROSITE" id="PS00211">
    <property type="entry name" value="ABC_TRANSPORTER_1"/>
    <property type="match status" value="1"/>
</dbReference>
<evidence type="ECO:0000256" key="6">
    <source>
        <dbReference type="ARBA" id="ARBA00022840"/>
    </source>
</evidence>
<organism evidence="11 13">
    <name type="scientific">Plasmodiophora brassicae</name>
    <name type="common">Clubroot disease agent</name>
    <dbReference type="NCBI Taxonomy" id="37360"/>
    <lineage>
        <taxon>Eukaryota</taxon>
        <taxon>Sar</taxon>
        <taxon>Rhizaria</taxon>
        <taxon>Endomyxa</taxon>
        <taxon>Phytomyxea</taxon>
        <taxon>Plasmodiophorida</taxon>
        <taxon>Plasmodiophoridae</taxon>
        <taxon>Plasmodiophora</taxon>
    </lineage>
</organism>
<dbReference type="InterPro" id="IPR003439">
    <property type="entry name" value="ABC_transporter-like_ATP-bd"/>
</dbReference>
<dbReference type="PANTHER" id="PTHR48042">
    <property type="entry name" value="ABC TRANSPORTER G FAMILY MEMBER 11"/>
    <property type="match status" value="1"/>
</dbReference>
<dbReference type="PROSITE" id="PS50893">
    <property type="entry name" value="ABC_TRANSPORTER_2"/>
    <property type="match status" value="1"/>
</dbReference>
<dbReference type="EMBL" id="OVEO01000014">
    <property type="protein sequence ID" value="SPR00286.1"/>
    <property type="molecule type" value="Genomic_DNA"/>
</dbReference>
<feature type="transmembrane region" description="Helical" evidence="9">
    <location>
        <begin position="455"/>
        <end position="474"/>
    </location>
</feature>
<name>A0A0G4IJR3_PLABS</name>
<proteinExistence type="inferred from homology"/>
<feature type="transmembrane region" description="Helical" evidence="9">
    <location>
        <begin position="350"/>
        <end position="371"/>
    </location>
</feature>
<evidence type="ECO:0000256" key="5">
    <source>
        <dbReference type="ARBA" id="ARBA00022741"/>
    </source>
</evidence>
<dbReference type="Pfam" id="PF01061">
    <property type="entry name" value="ABC2_membrane"/>
    <property type="match status" value="1"/>
</dbReference>
<keyword evidence="3" id="KW-0813">Transport</keyword>
<dbReference type="InterPro" id="IPR052215">
    <property type="entry name" value="Plant_ABCG"/>
</dbReference>
<reference evidence="12 14" key="2">
    <citation type="submission" date="2018-03" db="EMBL/GenBank/DDBJ databases">
        <authorList>
            <person name="Fogelqvist J."/>
        </authorList>
    </citation>
    <scope>NUCLEOTIDE SEQUENCE [LARGE SCALE GENOMIC DNA]</scope>
</reference>
<evidence type="ECO:0000259" key="10">
    <source>
        <dbReference type="PROSITE" id="PS50893"/>
    </source>
</evidence>
<keyword evidence="4 9" id="KW-0812">Transmembrane</keyword>
<dbReference type="PANTHER" id="PTHR48042:SF11">
    <property type="entry name" value="ABC TRANSPORTER G FAMILY MEMBER 11"/>
    <property type="match status" value="1"/>
</dbReference>
<comment type="similarity">
    <text evidence="2">Belongs to the ABC transporter superfamily. ABCG family. Eye pigment precursor importer (TC 3.A.1.204) subfamily.</text>
</comment>
<feature type="transmembrane region" description="Helical" evidence="9">
    <location>
        <begin position="587"/>
        <end position="606"/>
    </location>
</feature>
<gene>
    <name evidence="11" type="ORF">PBRA_004135</name>
    <name evidence="12" type="ORF">PLBR_LOCUS7501</name>
</gene>
<dbReference type="InterPro" id="IPR003593">
    <property type="entry name" value="AAA+_ATPase"/>
</dbReference>
<evidence type="ECO:0000313" key="12">
    <source>
        <dbReference type="EMBL" id="SPR00286.1"/>
    </source>
</evidence>
<dbReference type="OMA" id="MCVNGFM"/>
<evidence type="ECO:0000256" key="9">
    <source>
        <dbReference type="SAM" id="Phobius"/>
    </source>
</evidence>
<evidence type="ECO:0000256" key="1">
    <source>
        <dbReference type="ARBA" id="ARBA00004141"/>
    </source>
</evidence>
<evidence type="ECO:0000313" key="11">
    <source>
        <dbReference type="EMBL" id="CEO95409.1"/>
    </source>
</evidence>
<dbReference type="Proteomes" id="UP000039324">
    <property type="component" value="Unassembled WGS sequence"/>
</dbReference>
<evidence type="ECO:0000256" key="3">
    <source>
        <dbReference type="ARBA" id="ARBA00022448"/>
    </source>
</evidence>
<keyword evidence="12" id="KW-0496">Mitochondrion</keyword>
<dbReference type="Gene3D" id="3.40.50.300">
    <property type="entry name" value="P-loop containing nucleotide triphosphate hydrolases"/>
    <property type="match status" value="1"/>
</dbReference>
<dbReference type="SUPFAM" id="SSF52540">
    <property type="entry name" value="P-loop containing nucleoside triphosphate hydrolases"/>
    <property type="match status" value="1"/>
</dbReference>
<dbReference type="AlphaFoldDB" id="A0A0G4IJR3"/>
<protein>
    <recommendedName>
        <fullName evidence="10">ABC transporter domain-containing protein</fullName>
    </recommendedName>
</protein>
<sequence>MDVEQGPASGKNDADVAVELSWHDVRYEVPLKDGTSKVIIDNASGNAKPGELLVIMGGSGGGKSTMLDLIRGRAKPTSGTILVNGHPRTSQFKHIASYVQQEDALYPVLTVRETITYAARLQLASTPRAALEEKVAQLIKTMGLVRCADTRIGNALLRGVSGGERRRVSICVELVTDPQVILLDEPTSGLDSEAAKHVINLLSRLARQEKRTIVATIHQPSSECFALFDKIMLLSRGYTVFHGTPSQALVHFDQILHQPCPEHYNPADHYLSIANVDFDSGDAIAALAKVKGFAEQFQSSSAGQALNQELQIVKNHPGTPTTAPGYAAGILTQTYVLTERSFKNAGKNLLLYWIRAAMFLCMAILMGTTFWDVGLLQTEVQDRFSAHFFAVAFLCFMSVASIPGILEEKSVVDREILNGAYNVTSFVITNTLTSLPFILLIAIIFSVIAYPMIQFQGGVVHVVNYVLFLFLALYTMESIVVCLACLMPIFVVALALAAFLNGFFMCVQGYFVRVQSLPKFWRYWAHYWSYQKYAFEALVKSDFDGLVFSCGPGCFCQYPSTLNAQCQFTGHDVLVNFEYDTVNLTNWALVLVGQIVVYRVLMVLILKWKTKRAIQL</sequence>
<dbReference type="Pfam" id="PF00005">
    <property type="entry name" value="ABC_tran"/>
    <property type="match status" value="1"/>
</dbReference>
<evidence type="ECO:0000256" key="2">
    <source>
        <dbReference type="ARBA" id="ARBA00005814"/>
    </source>
</evidence>
<dbReference type="InterPro" id="IPR043926">
    <property type="entry name" value="ABCG_dom"/>
</dbReference>
<dbReference type="InterPro" id="IPR017871">
    <property type="entry name" value="ABC_transporter-like_CS"/>
</dbReference>
<dbReference type="GO" id="GO:0140359">
    <property type="term" value="F:ABC-type transporter activity"/>
    <property type="evidence" value="ECO:0007669"/>
    <property type="project" value="InterPro"/>
</dbReference>
<reference evidence="11 13" key="1">
    <citation type="submission" date="2015-02" db="EMBL/GenBank/DDBJ databases">
        <authorList>
            <person name="Chooi Y.-H."/>
        </authorList>
    </citation>
    <scope>NUCLEOTIDE SEQUENCE [LARGE SCALE GENOMIC DNA]</scope>
    <source>
        <strain evidence="11">E3</strain>
    </source>
</reference>
<dbReference type="EMBL" id="CDSF01000024">
    <property type="protein sequence ID" value="CEO95409.1"/>
    <property type="molecule type" value="Genomic_DNA"/>
</dbReference>
<dbReference type="GO" id="GO:0016887">
    <property type="term" value="F:ATP hydrolysis activity"/>
    <property type="evidence" value="ECO:0007669"/>
    <property type="project" value="InterPro"/>
</dbReference>
<dbReference type="STRING" id="37360.A0A0G4IJR3"/>
<evidence type="ECO:0000313" key="14">
    <source>
        <dbReference type="Proteomes" id="UP000290189"/>
    </source>
</evidence>
<dbReference type="GO" id="GO:0005524">
    <property type="term" value="F:ATP binding"/>
    <property type="evidence" value="ECO:0007669"/>
    <property type="project" value="UniProtKB-KW"/>
</dbReference>
<dbReference type="Pfam" id="PF19055">
    <property type="entry name" value="ABC2_membrane_7"/>
    <property type="match status" value="1"/>
</dbReference>
<comment type="subcellular location">
    <subcellularLocation>
        <location evidence="1">Membrane</location>
        <topology evidence="1">Multi-pass membrane protein</topology>
    </subcellularLocation>
</comment>
<keyword evidence="13" id="KW-1185">Reference proteome</keyword>
<dbReference type="OrthoDB" id="66620at2759"/>
<dbReference type="InterPro" id="IPR013525">
    <property type="entry name" value="ABC2_TM"/>
</dbReference>
<feature type="transmembrane region" description="Helical" evidence="9">
    <location>
        <begin position="481"/>
        <end position="511"/>
    </location>
</feature>
<evidence type="ECO:0000313" key="13">
    <source>
        <dbReference type="Proteomes" id="UP000039324"/>
    </source>
</evidence>
<feature type="transmembrane region" description="Helical" evidence="9">
    <location>
        <begin position="386"/>
        <end position="406"/>
    </location>
</feature>
<keyword evidence="7 9" id="KW-1133">Transmembrane helix</keyword>
<keyword evidence="6" id="KW-0067">ATP-binding</keyword>
<dbReference type="CDD" id="cd03213">
    <property type="entry name" value="ABCG_EPDR"/>
    <property type="match status" value="1"/>
</dbReference>